<dbReference type="SMART" id="SM00271">
    <property type="entry name" value="DnaJ"/>
    <property type="match status" value="1"/>
</dbReference>
<dbReference type="Proteomes" id="UP000321272">
    <property type="component" value="Chromosome"/>
</dbReference>
<dbReference type="InterPro" id="IPR008971">
    <property type="entry name" value="HSP40/DnaJ_pept-bd"/>
</dbReference>
<feature type="domain" description="J" evidence="4">
    <location>
        <begin position="5"/>
        <end position="69"/>
    </location>
</feature>
<organism evidence="5 6">
    <name type="scientific">Pistricoccus aurantiacus</name>
    <dbReference type="NCBI Taxonomy" id="1883414"/>
    <lineage>
        <taxon>Bacteria</taxon>
        <taxon>Pseudomonadati</taxon>
        <taxon>Pseudomonadota</taxon>
        <taxon>Gammaproteobacteria</taxon>
        <taxon>Oceanospirillales</taxon>
        <taxon>Halomonadaceae</taxon>
        <taxon>Pistricoccus</taxon>
    </lineage>
</organism>
<dbReference type="PROSITE" id="PS00636">
    <property type="entry name" value="DNAJ_1"/>
    <property type="match status" value="1"/>
</dbReference>
<evidence type="ECO:0000259" key="4">
    <source>
        <dbReference type="PROSITE" id="PS50076"/>
    </source>
</evidence>
<dbReference type="Gene3D" id="1.10.287.110">
    <property type="entry name" value="DnaJ domain"/>
    <property type="match status" value="1"/>
</dbReference>
<dbReference type="CDD" id="cd10747">
    <property type="entry name" value="DnaJ_C"/>
    <property type="match status" value="1"/>
</dbReference>
<dbReference type="InterPro" id="IPR036869">
    <property type="entry name" value="J_dom_sf"/>
</dbReference>
<dbReference type="SUPFAM" id="SSF46565">
    <property type="entry name" value="Chaperone J-domain"/>
    <property type="match status" value="1"/>
</dbReference>
<dbReference type="PANTHER" id="PTHR43096">
    <property type="entry name" value="DNAJ HOMOLOG 1, MITOCHONDRIAL-RELATED"/>
    <property type="match status" value="1"/>
</dbReference>
<evidence type="ECO:0000313" key="6">
    <source>
        <dbReference type="Proteomes" id="UP000321272"/>
    </source>
</evidence>
<dbReference type="Pfam" id="PF00226">
    <property type="entry name" value="DnaJ"/>
    <property type="match status" value="1"/>
</dbReference>
<protein>
    <submittedName>
        <fullName evidence="5">J domain-containing protein</fullName>
    </submittedName>
</protein>
<dbReference type="InterPro" id="IPR001623">
    <property type="entry name" value="DnaJ_domain"/>
</dbReference>
<dbReference type="GO" id="GO:0003677">
    <property type="term" value="F:DNA binding"/>
    <property type="evidence" value="ECO:0007669"/>
    <property type="project" value="UniProtKB-KW"/>
</dbReference>
<dbReference type="RefSeq" id="WP_147185916.1">
    <property type="nucleotide sequence ID" value="NZ_CP042382.1"/>
</dbReference>
<dbReference type="KEGG" id="paur:FGL86_17255"/>
<gene>
    <name evidence="5" type="ORF">FGL86_17255</name>
</gene>
<evidence type="ECO:0000313" key="5">
    <source>
        <dbReference type="EMBL" id="QEA40649.1"/>
    </source>
</evidence>
<evidence type="ECO:0000256" key="2">
    <source>
        <dbReference type="ARBA" id="ARBA00023125"/>
    </source>
</evidence>
<proteinExistence type="predicted"/>
<dbReference type="Gene3D" id="2.60.260.20">
    <property type="entry name" value="Urease metallochaperone UreE, N-terminal domain"/>
    <property type="match status" value="2"/>
</dbReference>
<dbReference type="FunFam" id="2.60.260.20:FF:000008">
    <property type="entry name" value="Curved DNA-binding protein"/>
    <property type="match status" value="1"/>
</dbReference>
<dbReference type="GO" id="GO:0051082">
    <property type="term" value="F:unfolded protein binding"/>
    <property type="evidence" value="ECO:0007669"/>
    <property type="project" value="InterPro"/>
</dbReference>
<dbReference type="FunFam" id="2.60.260.20:FF:000013">
    <property type="entry name" value="DnaJ subfamily B member 11"/>
    <property type="match status" value="1"/>
</dbReference>
<reference evidence="5 6" key="1">
    <citation type="submission" date="2019-06" db="EMBL/GenBank/DDBJ databases">
        <title>Genome analyses of bacteria isolated from kimchi.</title>
        <authorList>
            <person name="Lee S."/>
            <person name="Ahn S."/>
            <person name="Roh S."/>
        </authorList>
    </citation>
    <scope>NUCLEOTIDE SEQUENCE [LARGE SCALE GENOMIC DNA]</scope>
    <source>
        <strain evidence="5 6">CBA4606</strain>
    </source>
</reference>
<dbReference type="InterPro" id="IPR018253">
    <property type="entry name" value="DnaJ_domain_CS"/>
</dbReference>
<evidence type="ECO:0000256" key="3">
    <source>
        <dbReference type="ARBA" id="ARBA00023186"/>
    </source>
</evidence>
<dbReference type="GO" id="GO:0005737">
    <property type="term" value="C:cytoplasm"/>
    <property type="evidence" value="ECO:0007669"/>
    <property type="project" value="TreeGrafter"/>
</dbReference>
<dbReference type="GO" id="GO:0042026">
    <property type="term" value="P:protein refolding"/>
    <property type="evidence" value="ECO:0007669"/>
    <property type="project" value="TreeGrafter"/>
</dbReference>
<dbReference type="EMBL" id="CP042382">
    <property type="protein sequence ID" value="QEA40649.1"/>
    <property type="molecule type" value="Genomic_DNA"/>
</dbReference>
<name>A0A5B8SUL4_9GAMM</name>
<sequence>MEFKDYYQVMGVERDATQDEIKRAYRKLARKYHPDVNKEANAETKFKEVGEAYEVLKDPEKRAAYDQLGTNWQAGQDFQPPPDWDQGFEFHGGGFTEADAAQFSDFFEDLFGRRGSGGAGGRGFEDFSAGGHSREFHFRGEDSHARILIDLEDAYQGATRTLTLKHSELGADGRPQVKERNLNVKIPKGIRPGQHIRLTKQGQPGFGQGEAGDLYLEVEFRPHPLYRVEGKDVYLELPVAPWEAALGANVKVPTPSGQVGLKIPANSKAGGRLRLRGRGLPSKAPGDLYVVLRVELPKANSEADKAAYEEFAKAFEFNPRADLGV</sequence>
<keyword evidence="3" id="KW-0143">Chaperone</keyword>
<dbReference type="InterPro" id="IPR002939">
    <property type="entry name" value="DnaJ_C"/>
</dbReference>
<evidence type="ECO:0000256" key="1">
    <source>
        <dbReference type="ARBA" id="ARBA00022490"/>
    </source>
</evidence>
<dbReference type="PRINTS" id="PR00625">
    <property type="entry name" value="JDOMAIN"/>
</dbReference>
<dbReference type="Pfam" id="PF01556">
    <property type="entry name" value="DnaJ_C"/>
    <property type="match status" value="1"/>
</dbReference>
<dbReference type="AlphaFoldDB" id="A0A5B8SUL4"/>
<accession>A0A5B8SUL4</accession>
<dbReference type="PROSITE" id="PS50076">
    <property type="entry name" value="DNAJ_2"/>
    <property type="match status" value="1"/>
</dbReference>
<dbReference type="OrthoDB" id="9779889at2"/>
<dbReference type="CDD" id="cd06257">
    <property type="entry name" value="DnaJ"/>
    <property type="match status" value="1"/>
</dbReference>
<dbReference type="PANTHER" id="PTHR43096:SF52">
    <property type="entry name" value="DNAJ HOMOLOG 1, MITOCHONDRIAL-RELATED"/>
    <property type="match status" value="1"/>
</dbReference>
<dbReference type="SUPFAM" id="SSF49493">
    <property type="entry name" value="HSP40/DnaJ peptide-binding domain"/>
    <property type="match status" value="2"/>
</dbReference>
<keyword evidence="1" id="KW-0963">Cytoplasm</keyword>
<keyword evidence="6" id="KW-1185">Reference proteome</keyword>
<keyword evidence="2" id="KW-0238">DNA-binding</keyword>